<dbReference type="Pfam" id="PF02181">
    <property type="entry name" value="FH2"/>
    <property type="match status" value="1"/>
</dbReference>
<keyword evidence="4" id="KW-1133">Transmembrane helix</keyword>
<dbReference type="GO" id="GO:0051015">
    <property type="term" value="F:actin filament binding"/>
    <property type="evidence" value="ECO:0007669"/>
    <property type="project" value="InterPro"/>
</dbReference>
<dbReference type="SMART" id="SM00498">
    <property type="entry name" value="FH2"/>
    <property type="match status" value="1"/>
</dbReference>
<dbReference type="Gene3D" id="1.20.58.2220">
    <property type="entry name" value="Formin, FH2 domain"/>
    <property type="match status" value="1"/>
</dbReference>
<name>A0AAD7LFA4_QUISA</name>
<comment type="caution">
    <text evidence="6">The sequence shown here is derived from an EMBL/GenBank/DDBJ whole genome shotgun (WGS) entry which is preliminary data.</text>
</comment>
<dbReference type="InterPro" id="IPR027643">
    <property type="entry name" value="Formin-like_plant"/>
</dbReference>
<evidence type="ECO:0000313" key="6">
    <source>
        <dbReference type="EMBL" id="KAJ7956296.1"/>
    </source>
</evidence>
<reference evidence="6" key="1">
    <citation type="journal article" date="2023" name="Science">
        <title>Elucidation of the pathway for biosynthesis of saponin adjuvants from the soapbark tree.</title>
        <authorList>
            <person name="Reed J."/>
            <person name="Orme A."/>
            <person name="El-Demerdash A."/>
            <person name="Owen C."/>
            <person name="Martin L.B.B."/>
            <person name="Misra R.C."/>
            <person name="Kikuchi S."/>
            <person name="Rejzek M."/>
            <person name="Martin A.C."/>
            <person name="Harkess A."/>
            <person name="Leebens-Mack J."/>
            <person name="Louveau T."/>
            <person name="Stephenson M.J."/>
            <person name="Osbourn A."/>
        </authorList>
    </citation>
    <scope>NUCLEOTIDE SEQUENCE</scope>
    <source>
        <strain evidence="6">S10</strain>
    </source>
</reference>
<evidence type="ECO:0000256" key="1">
    <source>
        <dbReference type="ARBA" id="ARBA00025793"/>
    </source>
</evidence>
<evidence type="ECO:0000256" key="2">
    <source>
        <dbReference type="RuleBase" id="RU361260"/>
    </source>
</evidence>
<evidence type="ECO:0000256" key="3">
    <source>
        <dbReference type="SAM" id="MobiDB-lite"/>
    </source>
</evidence>
<comment type="similarity">
    <text evidence="1">Belongs to the formin-like family. Class-I subfamily.</text>
</comment>
<keyword evidence="4" id="KW-0812">Transmembrane</keyword>
<feature type="region of interest" description="Disordered" evidence="3">
    <location>
        <begin position="152"/>
        <end position="265"/>
    </location>
</feature>
<sequence>MPQPSHIVAKAVAATAATMLGCMGIFFFLFYKYVIARRCQKNKVSTSFHREAVADCKDIEKVRGSVKGLIVEENGMDVLYMRNLEGGQVQTIVPNVILNESHEDNVQEKRVDAMKEESKPQEIPMHSKSSDVHALEDIVKPVLDISTLPPPVSAILPSRQDLPQSPQPRLKCPPPPPLPPPPMMLAKQIQPHPPSPSQVNEVPVLPLLRPPPNLSRNGPAAPPPPPSKISGLFSSLKPPHAPKVKANSNNTAETTTWKRTKDTGGDQMKLKPLHWDKVIANVDHSTVWDQINDGSFRFDDDLMENLFGYATNNKSSERSNIPSTSSKTSYVPSSQVFILEQRKSQNTTIVLRSLGMSCKEILDALLHDQELSADALEKLTKVAPTDEEQAKIIHFSGNPTKLADAESFLYHILKAVPTAFARVKAMLFRSNYDCEILQLKESLQTLELGCKELRSRGLFLKLLEAILKAGNRMNAGTVRGNAQAFNLSALRKLSDVRSTDGKTNLLHFVVEQVVRSEGRRHVINQNHGLPRSNSQKSKSGELNSEERDSEYLMCGLSVLGALNVELSEVKKAANIEYDSFISICSRLGARVADIWQVITYCDNGDGGGFVQEMKGFLEECEEELQVVNDDQTRILDLVKRTTEYYLAGVSKDKFSNPFHLFALVNEFLDMVGQVCLELNRKLQKKKAVTNFVTLPPSSPPVKPPLIFPNFELRFMSSMPATTSCSQLEDDF</sequence>
<dbReference type="PANTHER" id="PTHR23213">
    <property type="entry name" value="FORMIN-RELATED"/>
    <property type="match status" value="1"/>
</dbReference>
<evidence type="ECO:0000259" key="5">
    <source>
        <dbReference type="PROSITE" id="PS51444"/>
    </source>
</evidence>
<feature type="transmembrane region" description="Helical" evidence="4">
    <location>
        <begin position="7"/>
        <end position="31"/>
    </location>
</feature>
<proteinExistence type="inferred from homology"/>
<gene>
    <name evidence="6" type="ORF">O6P43_022762</name>
</gene>
<keyword evidence="7" id="KW-1185">Reference proteome</keyword>
<feature type="domain" description="FH2" evidence="5">
    <location>
        <begin position="260"/>
        <end position="697"/>
    </location>
</feature>
<organism evidence="6 7">
    <name type="scientific">Quillaja saponaria</name>
    <name type="common">Soap bark tree</name>
    <dbReference type="NCBI Taxonomy" id="32244"/>
    <lineage>
        <taxon>Eukaryota</taxon>
        <taxon>Viridiplantae</taxon>
        <taxon>Streptophyta</taxon>
        <taxon>Embryophyta</taxon>
        <taxon>Tracheophyta</taxon>
        <taxon>Spermatophyta</taxon>
        <taxon>Magnoliopsida</taxon>
        <taxon>eudicotyledons</taxon>
        <taxon>Gunneridae</taxon>
        <taxon>Pentapetalae</taxon>
        <taxon>rosids</taxon>
        <taxon>fabids</taxon>
        <taxon>Fabales</taxon>
        <taxon>Quillajaceae</taxon>
        <taxon>Quillaja</taxon>
    </lineage>
</organism>
<feature type="compositionally biased region" description="Pro residues" evidence="3">
    <location>
        <begin position="171"/>
        <end position="183"/>
    </location>
</feature>
<dbReference type="KEGG" id="qsa:O6P43_022762"/>
<accession>A0AAD7LFA4</accession>
<keyword evidence="4" id="KW-0472">Membrane</keyword>
<dbReference type="GO" id="GO:0045010">
    <property type="term" value="P:actin nucleation"/>
    <property type="evidence" value="ECO:0007669"/>
    <property type="project" value="InterPro"/>
</dbReference>
<protein>
    <recommendedName>
        <fullName evidence="2">Formin-like protein</fullName>
    </recommendedName>
</protein>
<dbReference type="EMBL" id="JARAOO010000009">
    <property type="protein sequence ID" value="KAJ7956296.1"/>
    <property type="molecule type" value="Genomic_DNA"/>
</dbReference>
<evidence type="ECO:0000256" key="4">
    <source>
        <dbReference type="SAM" id="Phobius"/>
    </source>
</evidence>
<dbReference type="PROSITE" id="PS51444">
    <property type="entry name" value="FH2"/>
    <property type="match status" value="1"/>
</dbReference>
<dbReference type="SUPFAM" id="SSF101447">
    <property type="entry name" value="Formin homology 2 domain (FH2 domain)"/>
    <property type="match status" value="1"/>
</dbReference>
<evidence type="ECO:0000313" key="7">
    <source>
        <dbReference type="Proteomes" id="UP001163823"/>
    </source>
</evidence>
<dbReference type="InterPro" id="IPR015425">
    <property type="entry name" value="FH2_Formin"/>
</dbReference>
<dbReference type="PANTHER" id="PTHR23213:SF273">
    <property type="entry name" value="FORMIN-LIKE PROTEIN"/>
    <property type="match status" value="1"/>
</dbReference>
<dbReference type="Proteomes" id="UP001163823">
    <property type="component" value="Chromosome 9"/>
</dbReference>
<dbReference type="InterPro" id="IPR042201">
    <property type="entry name" value="FH2_Formin_sf"/>
</dbReference>
<feature type="compositionally biased region" description="Polar residues" evidence="3">
    <location>
        <begin position="246"/>
        <end position="257"/>
    </location>
</feature>
<dbReference type="AlphaFoldDB" id="A0AAD7LFA4"/>